<evidence type="ECO:0000313" key="1">
    <source>
        <dbReference type="EMBL" id="MDT0323621.1"/>
    </source>
</evidence>
<dbReference type="Proteomes" id="UP001183420">
    <property type="component" value="Unassembled WGS sequence"/>
</dbReference>
<comment type="caution">
    <text evidence="1">The sequence shown here is derived from an EMBL/GenBank/DDBJ whole genome shotgun (WGS) entry which is preliminary data.</text>
</comment>
<organism evidence="1 2">
    <name type="scientific">Streptomyces millisiae</name>
    <dbReference type="NCBI Taxonomy" id="3075542"/>
    <lineage>
        <taxon>Bacteria</taxon>
        <taxon>Bacillati</taxon>
        <taxon>Actinomycetota</taxon>
        <taxon>Actinomycetes</taxon>
        <taxon>Kitasatosporales</taxon>
        <taxon>Streptomycetaceae</taxon>
        <taxon>Streptomyces</taxon>
    </lineage>
</organism>
<proteinExistence type="predicted"/>
<gene>
    <name evidence="1" type="ORF">RNC47_35495</name>
</gene>
<reference evidence="2" key="1">
    <citation type="submission" date="2023-07" db="EMBL/GenBank/DDBJ databases">
        <title>30 novel species of actinomycetes from the DSMZ collection.</title>
        <authorList>
            <person name="Nouioui I."/>
        </authorList>
    </citation>
    <scope>NUCLEOTIDE SEQUENCE [LARGE SCALE GENOMIC DNA]</scope>
    <source>
        <strain evidence="2">DSM 44918</strain>
    </source>
</reference>
<dbReference type="EMBL" id="JAVREM010000131">
    <property type="protein sequence ID" value="MDT0323621.1"/>
    <property type="molecule type" value="Genomic_DNA"/>
</dbReference>
<sequence>MDGEHATAQIAETDFGTLNVKSNPATARRPKFGIEPVDALLDPFGDRRELLVGASERIAGDRIVAHPDQKL</sequence>
<keyword evidence="2" id="KW-1185">Reference proteome</keyword>
<accession>A0ABU2M188</accession>
<evidence type="ECO:0000313" key="2">
    <source>
        <dbReference type="Proteomes" id="UP001183420"/>
    </source>
</evidence>
<protein>
    <submittedName>
        <fullName evidence="1">Uncharacterized protein</fullName>
    </submittedName>
</protein>
<dbReference type="RefSeq" id="WP_311604938.1">
    <property type="nucleotide sequence ID" value="NZ_JAVREM010000131.1"/>
</dbReference>
<name>A0ABU2M188_9ACTN</name>